<keyword evidence="1 3" id="KW-0929">Antimicrobial</keyword>
<dbReference type="Pfam" id="PF00959">
    <property type="entry name" value="Phage_lysozyme"/>
    <property type="match status" value="1"/>
</dbReference>
<evidence type="ECO:0000313" key="4">
    <source>
        <dbReference type="EMBL" id="PZN69373.1"/>
    </source>
</evidence>
<keyword evidence="2 3" id="KW-0081">Bacteriolytic enzyme</keyword>
<dbReference type="InterPro" id="IPR052619">
    <property type="entry name" value="Phage_lysozyme-like"/>
</dbReference>
<evidence type="ECO:0000313" key="5">
    <source>
        <dbReference type="Proteomes" id="UP000249396"/>
    </source>
</evidence>
<evidence type="ECO:0000256" key="3">
    <source>
        <dbReference type="RuleBase" id="RU003788"/>
    </source>
</evidence>
<dbReference type="PANTHER" id="PTHR37406">
    <property type="entry name" value="T4-TYPE LYSOZYME 1-RELATED"/>
    <property type="match status" value="1"/>
</dbReference>
<comment type="catalytic activity">
    <reaction evidence="3">
        <text>Hydrolysis of (1-&gt;4)-beta-linkages between N-acetylmuramic acid and N-acetyl-D-glucosamine residues in a peptidoglycan and between N-acetyl-D-glucosamine residues in chitodextrins.</text>
        <dbReference type="EC" id="3.2.1.17"/>
    </reaction>
</comment>
<dbReference type="EMBL" id="QJPH01000578">
    <property type="protein sequence ID" value="PZN69373.1"/>
    <property type="molecule type" value="Genomic_DNA"/>
</dbReference>
<dbReference type="Proteomes" id="UP000249396">
    <property type="component" value="Unassembled WGS sequence"/>
</dbReference>
<comment type="caution">
    <text evidence="4">The sequence shown here is derived from an EMBL/GenBank/DDBJ whole genome shotgun (WGS) entry which is preliminary data.</text>
</comment>
<name>A0A2W4QAT5_9GAMM</name>
<dbReference type="AlphaFoldDB" id="A0A2W4QAT5"/>
<proteinExistence type="inferred from homology"/>
<protein>
    <recommendedName>
        <fullName evidence="3">Lysozyme</fullName>
        <ecNumber evidence="3">3.2.1.17</ecNumber>
    </recommendedName>
</protein>
<dbReference type="EC" id="3.2.1.17" evidence="3"/>
<comment type="similarity">
    <text evidence="3">Belongs to the glycosyl hydrolase 24 family.</text>
</comment>
<keyword evidence="3" id="KW-0326">Glycosidase</keyword>
<evidence type="ECO:0000256" key="1">
    <source>
        <dbReference type="ARBA" id="ARBA00022529"/>
    </source>
</evidence>
<dbReference type="GO" id="GO:0031640">
    <property type="term" value="P:killing of cells of another organism"/>
    <property type="evidence" value="ECO:0007669"/>
    <property type="project" value="UniProtKB-KW"/>
</dbReference>
<dbReference type="GO" id="GO:0003796">
    <property type="term" value="F:lysozyme activity"/>
    <property type="evidence" value="ECO:0007669"/>
    <property type="project" value="UniProtKB-EC"/>
</dbReference>
<dbReference type="PANTHER" id="PTHR37406:SF1">
    <property type="entry name" value="T4-TYPE LYSOZYME 1-RELATED"/>
    <property type="match status" value="1"/>
</dbReference>
<evidence type="ECO:0000256" key="2">
    <source>
        <dbReference type="ARBA" id="ARBA00022638"/>
    </source>
</evidence>
<gene>
    <name evidence="4" type="ORF">DM484_29870</name>
</gene>
<sequence length="173" mass="19654">MNSHEPILKLTILLVIILNVSACAHKKVRPKSPQVSILESYDIDQLLIYHEGLKLKPYMDGRNKLTIGAGRNLEDLGISKEEALLLLHNDIDRVRRELDKSLPWWRKLSDVRQKVLISMAFNLGMGRLLQFNRMLSALQDGDYTAAAEEMLSSVWARQVGTRAIELADMMENG</sequence>
<keyword evidence="3" id="KW-0378">Hydrolase</keyword>
<dbReference type="InterPro" id="IPR023346">
    <property type="entry name" value="Lysozyme-like_dom_sf"/>
</dbReference>
<dbReference type="InterPro" id="IPR023347">
    <property type="entry name" value="Lysozyme_dom_sf"/>
</dbReference>
<dbReference type="InterPro" id="IPR002196">
    <property type="entry name" value="Glyco_hydro_24"/>
</dbReference>
<accession>A0A2W4QAT5</accession>
<reference evidence="4 5" key="1">
    <citation type="journal article" date="2018" name="Aquat. Microb. Ecol.">
        <title>Gammaproteobacterial methanotrophs dominate.</title>
        <authorList>
            <person name="Rissanen A.J."/>
            <person name="Saarenheimo J."/>
            <person name="Tiirola M."/>
            <person name="Peura S."/>
            <person name="Aalto S.L."/>
            <person name="Karvinen A."/>
            <person name="Nykanen H."/>
        </authorList>
    </citation>
    <scope>NUCLEOTIDE SEQUENCE [LARGE SCALE GENOMIC DNA]</scope>
    <source>
        <strain evidence="4">AMbin10</strain>
    </source>
</reference>
<dbReference type="Gene3D" id="1.10.530.40">
    <property type="match status" value="1"/>
</dbReference>
<dbReference type="GO" id="GO:0042742">
    <property type="term" value="P:defense response to bacterium"/>
    <property type="evidence" value="ECO:0007669"/>
    <property type="project" value="UniProtKB-KW"/>
</dbReference>
<dbReference type="GO" id="GO:0009253">
    <property type="term" value="P:peptidoglycan catabolic process"/>
    <property type="evidence" value="ECO:0007669"/>
    <property type="project" value="InterPro"/>
</dbReference>
<dbReference type="GO" id="GO:0016998">
    <property type="term" value="P:cell wall macromolecule catabolic process"/>
    <property type="evidence" value="ECO:0007669"/>
    <property type="project" value="InterPro"/>
</dbReference>
<organism evidence="4 5">
    <name type="scientific">Candidatus Methylumidiphilus alinenensis</name>
    <dbReference type="NCBI Taxonomy" id="2202197"/>
    <lineage>
        <taxon>Bacteria</taxon>
        <taxon>Pseudomonadati</taxon>
        <taxon>Pseudomonadota</taxon>
        <taxon>Gammaproteobacteria</taxon>
        <taxon>Methylococcales</taxon>
        <taxon>Candidatus Methylumidiphilus</taxon>
    </lineage>
</organism>
<dbReference type="SUPFAM" id="SSF53955">
    <property type="entry name" value="Lysozyme-like"/>
    <property type="match status" value="1"/>
</dbReference>